<keyword evidence="8" id="KW-0496">Mitochondrion</keyword>
<evidence type="ECO:0000256" key="13">
    <source>
        <dbReference type="SAM" id="MobiDB-lite"/>
    </source>
</evidence>
<dbReference type="InterPro" id="IPR027417">
    <property type="entry name" value="P-loop_NTPase"/>
</dbReference>
<keyword evidence="2" id="KW-0812">Transmembrane</keyword>
<comment type="catalytic activity">
    <reaction evidence="11">
        <text>GTP + H2O = GDP + phosphate + H(+)</text>
        <dbReference type="Rhea" id="RHEA:19669"/>
        <dbReference type="ChEBI" id="CHEBI:15377"/>
        <dbReference type="ChEBI" id="CHEBI:15378"/>
        <dbReference type="ChEBI" id="CHEBI:37565"/>
        <dbReference type="ChEBI" id="CHEBI:43474"/>
        <dbReference type="ChEBI" id="CHEBI:58189"/>
    </reaction>
</comment>
<keyword evidence="3" id="KW-0547">Nucleotide-binding</keyword>
<evidence type="ECO:0000256" key="5">
    <source>
        <dbReference type="ARBA" id="ARBA00022801"/>
    </source>
</evidence>
<dbReference type="Proteomes" id="UP001176521">
    <property type="component" value="Unassembled WGS sequence"/>
</dbReference>
<dbReference type="Gene3D" id="3.40.50.300">
    <property type="entry name" value="P-loop containing nucleotide triphosphate hydrolases"/>
    <property type="match status" value="1"/>
</dbReference>
<reference evidence="15" key="1">
    <citation type="journal article" date="2023" name="PhytoFront">
        <title>Draft Genome Resources of Seven Strains of Tilletia horrida, Causal Agent of Kernel Smut of Rice.</title>
        <authorList>
            <person name="Khanal S."/>
            <person name="Antony Babu S."/>
            <person name="Zhou X.G."/>
        </authorList>
    </citation>
    <scope>NUCLEOTIDE SEQUENCE</scope>
    <source>
        <strain evidence="15">TX3</strain>
    </source>
</reference>
<evidence type="ECO:0000256" key="2">
    <source>
        <dbReference type="ARBA" id="ARBA00022692"/>
    </source>
</evidence>
<keyword evidence="7 12" id="KW-0175">Coiled coil</keyword>
<evidence type="ECO:0000256" key="12">
    <source>
        <dbReference type="SAM" id="Coils"/>
    </source>
</evidence>
<evidence type="ECO:0000256" key="11">
    <source>
        <dbReference type="ARBA" id="ARBA00048548"/>
    </source>
</evidence>
<comment type="subcellular location">
    <subcellularLocation>
        <location evidence="1">Mitochondrion outer membrane</location>
        <topology evidence="1">Multi-pass membrane protein</topology>
    </subcellularLocation>
</comment>
<keyword evidence="16" id="KW-1185">Reference proteome</keyword>
<dbReference type="InterPro" id="IPR027094">
    <property type="entry name" value="Mitofusin_fam"/>
</dbReference>
<feature type="region of interest" description="Disordered" evidence="13">
    <location>
        <begin position="152"/>
        <end position="178"/>
    </location>
</feature>
<feature type="region of interest" description="Disordered" evidence="13">
    <location>
        <begin position="886"/>
        <end position="905"/>
    </location>
</feature>
<feature type="coiled-coil region" evidence="12">
    <location>
        <begin position="544"/>
        <end position="585"/>
    </location>
</feature>
<comment type="caution">
    <text evidence="15">The sequence shown here is derived from an EMBL/GenBank/DDBJ whole genome shotgun (WGS) entry which is preliminary data.</text>
</comment>
<dbReference type="PANTHER" id="PTHR10465">
    <property type="entry name" value="TRANSMEMBRANE GTPASE FZO1"/>
    <property type="match status" value="1"/>
</dbReference>
<dbReference type="Pfam" id="PF00350">
    <property type="entry name" value="Dynamin_N"/>
    <property type="match status" value="1"/>
</dbReference>
<feature type="domain" description="Dynamin-type G" evidence="14">
    <location>
        <begin position="233"/>
        <end position="500"/>
    </location>
</feature>
<organism evidence="15 16">
    <name type="scientific">Tilletia horrida</name>
    <dbReference type="NCBI Taxonomy" id="155126"/>
    <lineage>
        <taxon>Eukaryota</taxon>
        <taxon>Fungi</taxon>
        <taxon>Dikarya</taxon>
        <taxon>Basidiomycota</taxon>
        <taxon>Ustilaginomycotina</taxon>
        <taxon>Exobasidiomycetes</taxon>
        <taxon>Tilletiales</taxon>
        <taxon>Tilletiaceae</taxon>
        <taxon>Tilletia</taxon>
    </lineage>
</organism>
<evidence type="ECO:0000256" key="1">
    <source>
        <dbReference type="ARBA" id="ARBA00004374"/>
    </source>
</evidence>
<keyword evidence="6" id="KW-1133">Transmembrane helix</keyword>
<evidence type="ECO:0000313" key="16">
    <source>
        <dbReference type="Proteomes" id="UP001176521"/>
    </source>
</evidence>
<evidence type="ECO:0000256" key="8">
    <source>
        <dbReference type="ARBA" id="ARBA00023128"/>
    </source>
</evidence>
<dbReference type="EMBL" id="JAPDMQ010000331">
    <property type="protein sequence ID" value="KAK0526952.1"/>
    <property type="molecule type" value="Genomic_DNA"/>
</dbReference>
<evidence type="ECO:0000256" key="3">
    <source>
        <dbReference type="ARBA" id="ARBA00022741"/>
    </source>
</evidence>
<keyword evidence="10" id="KW-0472">Membrane</keyword>
<evidence type="ECO:0000256" key="4">
    <source>
        <dbReference type="ARBA" id="ARBA00022787"/>
    </source>
</evidence>
<evidence type="ECO:0000256" key="9">
    <source>
        <dbReference type="ARBA" id="ARBA00023134"/>
    </source>
</evidence>
<dbReference type="GO" id="GO:0003924">
    <property type="term" value="F:GTPase activity"/>
    <property type="evidence" value="ECO:0007669"/>
    <property type="project" value="InterPro"/>
</dbReference>
<keyword evidence="5" id="KW-0378">Hydrolase</keyword>
<keyword evidence="4" id="KW-1000">Mitochondrion outer membrane</keyword>
<keyword evidence="9" id="KW-0342">GTP-binding</keyword>
<evidence type="ECO:0000256" key="7">
    <source>
        <dbReference type="ARBA" id="ARBA00023054"/>
    </source>
</evidence>
<protein>
    <submittedName>
        <fullName evidence="15">Mitofusin</fullName>
    </submittedName>
</protein>
<dbReference type="GO" id="GO:0005525">
    <property type="term" value="F:GTP binding"/>
    <property type="evidence" value="ECO:0007669"/>
    <property type="project" value="UniProtKB-KW"/>
</dbReference>
<evidence type="ECO:0000256" key="6">
    <source>
        <dbReference type="ARBA" id="ARBA00022989"/>
    </source>
</evidence>
<dbReference type="PROSITE" id="PS51718">
    <property type="entry name" value="G_DYNAMIN_2"/>
    <property type="match status" value="1"/>
</dbReference>
<evidence type="ECO:0000313" key="15">
    <source>
        <dbReference type="EMBL" id="KAK0526952.1"/>
    </source>
</evidence>
<sequence length="1009" mass="109237">MSGVQQYASPPTAVDAAQVDAEGEGAEQQQVNIARPPTTPIRAYTYAPANHHQAQTTPAAHRTSKLQHSTRTFSSYDLASSSSSSSSFSADNSVNHDLAEEADAEDELDQDGLTHEERYAVTRDELLASIRTTTDLVNSVLTFNERHPLAIPSDAVTPAAEDNNNKDDDAASTVSASTTTSDPLSVLKVALSHSANRQLIPSHSIARNTLANLLADRLRTSTRQLSNLSARVSDTQSKVLITGDLNAGKSTFVNALLRKKMMPTDQQPCTTVFCEVLDAQALNNGKEEVHVLQRGVEYNPHDAATFERKTIEDLEQIVVDAEDLAAEDAPILKCYALDARETNASFLRNGLVDIALIDAPGLNRDSVKTTALFARQEEIDVIVFVVSAENHFTLSAREFLQFAANDKAYIYVVVNKYDTIANKAKCRRIVLDQVRLLSPKTYEHHAQLVHFVDSDAVARTMGISLHDVDSDDDLLRQQMLASAADQAEQAAGAELRASLDAFAKLESSLRHFVLRKRAVSKLAPAQVYLDRLLADLRTLAAYNADTAQRELREARDKLAELRPKLERLAVHLHALEVALEGEEDELVSEVQRESERRLSEAVDRVGRGQSAVPAQVALPEWPGLGYVLEYAADVRLALLQSLEAALAQAEDKARTATADAVLRIQALGKQHMPKKEEGIEMVPDRRVFLPENMFVRRKKGAAAASIGAGKEQAPSSHLMSGAALAGLRLGAEVAEVRPSDIFDAMHHVHILLGHNLDGSSSSSSHNGKSSKAITAAGEDEASVSLFSTVFFGFGAASVLGGNMFGAKGAIDAVVRIADLLGNRHARRWAGPACAIVSVGLVTYFIWDLPQAIPRNVGRSLKADLLERRAEGSVTLSAERRKQLRLAEANAAAQQQQQSSSGASHAGDVSRALDAAVVVYSAASTPASGLDFISAHTANLTREVRKVLRLASWGQIEIFRRASDGLERACKREEKNVEGAEEALLWAGEVEAKAEAERAVVRAIPVEKMA</sequence>
<dbReference type="AlphaFoldDB" id="A0AAN6JJC4"/>
<dbReference type="SUPFAM" id="SSF52540">
    <property type="entry name" value="P-loop containing nucleoside triphosphate hydrolases"/>
    <property type="match status" value="1"/>
</dbReference>
<name>A0AAN6JJC4_9BASI</name>
<dbReference type="FunFam" id="3.40.50.300:FF:000638">
    <property type="entry name" value="Transmembrane GTPase Fzo1, putative"/>
    <property type="match status" value="1"/>
</dbReference>
<evidence type="ECO:0000256" key="10">
    <source>
        <dbReference type="ARBA" id="ARBA00023136"/>
    </source>
</evidence>
<evidence type="ECO:0000259" key="14">
    <source>
        <dbReference type="PROSITE" id="PS51718"/>
    </source>
</evidence>
<feature type="region of interest" description="Disordered" evidence="13">
    <location>
        <begin position="1"/>
        <end position="40"/>
    </location>
</feature>
<dbReference type="GO" id="GO:0051646">
    <property type="term" value="P:mitochondrion localization"/>
    <property type="evidence" value="ECO:0007669"/>
    <property type="project" value="TreeGrafter"/>
</dbReference>
<dbReference type="PANTHER" id="PTHR10465:SF0">
    <property type="entry name" value="SARCALUMENIN"/>
    <property type="match status" value="1"/>
</dbReference>
<proteinExistence type="predicted"/>
<dbReference type="GO" id="GO:0008053">
    <property type="term" value="P:mitochondrial fusion"/>
    <property type="evidence" value="ECO:0007669"/>
    <property type="project" value="TreeGrafter"/>
</dbReference>
<gene>
    <name evidence="15" type="primary">FZO1</name>
    <name evidence="15" type="ORF">OC842_005022</name>
</gene>
<accession>A0AAN6JJC4</accession>
<dbReference type="GO" id="GO:0005741">
    <property type="term" value="C:mitochondrial outer membrane"/>
    <property type="evidence" value="ECO:0007669"/>
    <property type="project" value="UniProtKB-SubCell"/>
</dbReference>
<dbReference type="InterPro" id="IPR030381">
    <property type="entry name" value="G_DYNAMIN_dom"/>
</dbReference>
<dbReference type="InterPro" id="IPR045063">
    <property type="entry name" value="Dynamin_N"/>
</dbReference>